<sequence>MSPGFLGMDREDAAGRPYASAADVPVVVGGGEAAVSTLGGGSAVPRDVYQGAGGTASGGGAIRQNWIVSVYIDDGVVYDYDLPSMQAAREHASAIVATGYRSVQTNQPHVLVHYPPHRVTKVKITAPCPIQTSHHDRVRGA</sequence>
<proteinExistence type="predicted"/>
<evidence type="ECO:0000313" key="1">
    <source>
        <dbReference type="EMBL" id="UTC29036.1"/>
    </source>
</evidence>
<dbReference type="Proteomes" id="UP001056634">
    <property type="component" value="Segment"/>
</dbReference>
<dbReference type="EMBL" id="ON529851">
    <property type="protein sequence ID" value="UTC29036.1"/>
    <property type="molecule type" value="Genomic_DNA"/>
</dbReference>
<gene>
    <name evidence="1" type="ORF">MARCHEWKA_05270</name>
</gene>
<accession>A0A9E7N369</accession>
<evidence type="ECO:0000313" key="2">
    <source>
        <dbReference type="Proteomes" id="UP001056634"/>
    </source>
</evidence>
<organism evidence="1 2">
    <name type="scientific">Brevundimonas phage vB_BpoS-Marchewka</name>
    <dbReference type="NCBI Taxonomy" id="2948604"/>
    <lineage>
        <taxon>Viruses</taxon>
        <taxon>Duplodnaviria</taxon>
        <taxon>Heunggongvirae</taxon>
        <taxon>Uroviricota</taxon>
        <taxon>Caudoviricetes</taxon>
        <taxon>Jeanschmidtviridae</taxon>
        <taxon>Marchewkavirus</taxon>
        <taxon>Marchewkavirus marchewka</taxon>
    </lineage>
</organism>
<keyword evidence="2" id="KW-1185">Reference proteome</keyword>
<protein>
    <submittedName>
        <fullName evidence="1">Uncharacterized protein</fullName>
    </submittedName>
</protein>
<reference evidence="1" key="1">
    <citation type="submission" date="2022-04" db="EMBL/GenBank/DDBJ databases">
        <authorList>
            <person name="Friedrich I."/>
            <person name="Schneider D."/>
            <person name="Poehlein A."/>
            <person name="Hertel R."/>
            <person name="Daniel R."/>
        </authorList>
    </citation>
    <scope>NUCLEOTIDE SEQUENCE</scope>
</reference>
<name>A0A9E7N369_9CAUD</name>